<feature type="transmembrane region" description="Helical" evidence="10">
    <location>
        <begin position="297"/>
        <end position="324"/>
    </location>
</feature>
<keyword evidence="10" id="KW-0050">Antiport</keyword>
<keyword evidence="10" id="KW-0926">Vacuole</keyword>
<evidence type="ECO:0000256" key="1">
    <source>
        <dbReference type="ARBA" id="ARBA00004127"/>
    </source>
</evidence>
<dbReference type="EMBL" id="CAJVPJ010002031">
    <property type="protein sequence ID" value="CAG8611132.1"/>
    <property type="molecule type" value="Genomic_DNA"/>
</dbReference>
<name>A0A9N9CPP0_9GLOM</name>
<keyword evidence="13" id="KW-1185">Reference proteome</keyword>
<dbReference type="Gene3D" id="1.20.1420.30">
    <property type="entry name" value="NCX, central ion-binding region"/>
    <property type="match status" value="1"/>
</dbReference>
<reference evidence="12" key="1">
    <citation type="submission" date="2021-06" db="EMBL/GenBank/DDBJ databases">
        <authorList>
            <person name="Kallberg Y."/>
            <person name="Tangrot J."/>
            <person name="Rosling A."/>
        </authorList>
    </citation>
    <scope>NUCLEOTIDE SEQUENCE</scope>
    <source>
        <strain evidence="12">IA702</strain>
    </source>
</reference>
<feature type="transmembrane region" description="Helical" evidence="10">
    <location>
        <begin position="358"/>
        <end position="378"/>
    </location>
</feature>
<keyword evidence="3 10" id="KW-0813">Transport</keyword>
<sequence length="384" mass="41560">MSAHSHRNVDSESRLIIHKPTTRQSLERIVKASWVNVLLVFIPLGFIAHFLKWGDTAIFLLNFFAIIPLAKLLGFATEDIALRTGQTIGALLNATFGNAVELIIAIIALKEGQIRVVQASVLGSIISNLLLVLGCCFLAGGIKYSSQEFNETAAQTSASLMALACIALIIPAAFSVAIPPTADYEVVNLSHYTAIVLLIVYGLYLLFQLKTHVHLYVTEDEDDQEPELTLLISLLLLAGVTVIVALCGEFLVSSIEGITESLGLTKTFVGLILLPIVGNAAEHVTAITVAMKNKMQLAIGVAAGSSLQIALFVTPFLVVLGWIIGQPMTLFFEVFETVLLFVSVLIMNYLIQDGKSNWLEGALLLATYVIIAIAFYFYPDPPSP</sequence>
<dbReference type="GO" id="GO:0006874">
    <property type="term" value="P:intracellular calcium ion homeostasis"/>
    <property type="evidence" value="ECO:0007669"/>
    <property type="project" value="TreeGrafter"/>
</dbReference>
<dbReference type="Proteomes" id="UP000789572">
    <property type="component" value="Unassembled WGS sequence"/>
</dbReference>
<dbReference type="NCBIfam" id="TIGR00378">
    <property type="entry name" value="cax"/>
    <property type="match status" value="1"/>
</dbReference>
<comment type="function">
    <text evidence="10">Has a role in promoting intracellular calcium ion sequestration via the exchange of calcium ions for hydrogen ions across the vacuolar membrane. Involved also in manganese ion homeostasis via its uptake into the vacuole.</text>
</comment>
<feature type="transmembrane region" description="Helical" evidence="10">
    <location>
        <begin position="189"/>
        <end position="207"/>
    </location>
</feature>
<dbReference type="Pfam" id="PF01699">
    <property type="entry name" value="Na_Ca_ex"/>
    <property type="match status" value="2"/>
</dbReference>
<dbReference type="GO" id="GO:0000329">
    <property type="term" value="C:fungal-type vacuole membrane"/>
    <property type="evidence" value="ECO:0007669"/>
    <property type="project" value="TreeGrafter"/>
</dbReference>
<keyword evidence="8 10" id="KW-0406">Ion transport</keyword>
<evidence type="ECO:0000256" key="5">
    <source>
        <dbReference type="ARBA" id="ARBA00022692"/>
    </source>
</evidence>
<feature type="transmembrane region" description="Helical" evidence="10">
    <location>
        <begin position="330"/>
        <end position="351"/>
    </location>
</feature>
<dbReference type="AlphaFoldDB" id="A0A9N9CPP0"/>
<evidence type="ECO:0000256" key="7">
    <source>
        <dbReference type="ARBA" id="ARBA00022989"/>
    </source>
</evidence>
<keyword evidence="4 10" id="KW-0109">Calcium transport</keyword>
<evidence type="ECO:0000256" key="2">
    <source>
        <dbReference type="ARBA" id="ARBA00008170"/>
    </source>
</evidence>
<comment type="similarity">
    <text evidence="2 10">Belongs to the Ca(2+):cation antiporter (CaCA) (TC 2.A.19) family.</text>
</comment>
<evidence type="ECO:0000256" key="8">
    <source>
        <dbReference type="ARBA" id="ARBA00023065"/>
    </source>
</evidence>
<feature type="transmembrane region" description="Helical" evidence="10">
    <location>
        <begin position="156"/>
        <end position="177"/>
    </location>
</feature>
<dbReference type="NCBIfam" id="TIGR00846">
    <property type="entry name" value="caca2"/>
    <property type="match status" value="1"/>
</dbReference>
<dbReference type="GO" id="GO:0012505">
    <property type="term" value="C:endomembrane system"/>
    <property type="evidence" value="ECO:0007669"/>
    <property type="project" value="UniProtKB-SubCell"/>
</dbReference>
<dbReference type="InterPro" id="IPR004798">
    <property type="entry name" value="CAX-like"/>
</dbReference>
<evidence type="ECO:0000259" key="11">
    <source>
        <dbReference type="Pfam" id="PF01699"/>
    </source>
</evidence>
<evidence type="ECO:0000256" key="9">
    <source>
        <dbReference type="ARBA" id="ARBA00023136"/>
    </source>
</evidence>
<keyword evidence="7 10" id="KW-1133">Transmembrane helix</keyword>
<proteinExistence type="inferred from homology"/>
<evidence type="ECO:0000256" key="10">
    <source>
        <dbReference type="RuleBase" id="RU365028"/>
    </source>
</evidence>
<dbReference type="InterPro" id="IPR044880">
    <property type="entry name" value="NCX_ion-bd_dom_sf"/>
</dbReference>
<dbReference type="OrthoDB" id="1699231at2759"/>
<gene>
    <name evidence="12" type="ORF">POCULU_LOCUS7953</name>
</gene>
<evidence type="ECO:0000313" key="13">
    <source>
        <dbReference type="Proteomes" id="UP000789572"/>
    </source>
</evidence>
<organism evidence="12 13">
    <name type="scientific">Paraglomus occultum</name>
    <dbReference type="NCBI Taxonomy" id="144539"/>
    <lineage>
        <taxon>Eukaryota</taxon>
        <taxon>Fungi</taxon>
        <taxon>Fungi incertae sedis</taxon>
        <taxon>Mucoromycota</taxon>
        <taxon>Glomeromycotina</taxon>
        <taxon>Glomeromycetes</taxon>
        <taxon>Paraglomerales</taxon>
        <taxon>Paraglomeraceae</taxon>
        <taxon>Paraglomus</taxon>
    </lineage>
</organism>
<feature type="transmembrane region" description="Helical" evidence="10">
    <location>
        <begin position="267"/>
        <end position="290"/>
    </location>
</feature>
<keyword evidence="6 10" id="KW-0106">Calcium</keyword>
<accession>A0A9N9CPP0</accession>
<dbReference type="InterPro" id="IPR004713">
    <property type="entry name" value="CaH_exchang"/>
</dbReference>
<dbReference type="PANTHER" id="PTHR31503">
    <property type="entry name" value="VACUOLAR CALCIUM ION TRANSPORTER"/>
    <property type="match status" value="1"/>
</dbReference>
<feature type="domain" description="Sodium/calcium exchanger membrane region" evidence="11">
    <location>
        <begin position="56"/>
        <end position="209"/>
    </location>
</feature>
<feature type="domain" description="Sodium/calcium exchanger membrane region" evidence="11">
    <location>
        <begin position="233"/>
        <end position="376"/>
    </location>
</feature>
<keyword evidence="5 10" id="KW-0812">Transmembrane</keyword>
<feature type="transmembrane region" description="Helical" evidence="10">
    <location>
        <begin position="228"/>
        <end position="255"/>
    </location>
</feature>
<comment type="subcellular location">
    <subcellularLocation>
        <location evidence="1">Endomembrane system</location>
        <topology evidence="1">Multi-pass membrane protein</topology>
    </subcellularLocation>
    <subcellularLocation>
        <location evidence="10">Vacuole membrane</location>
    </subcellularLocation>
</comment>
<evidence type="ECO:0000256" key="3">
    <source>
        <dbReference type="ARBA" id="ARBA00022448"/>
    </source>
</evidence>
<feature type="transmembrane region" description="Helical" evidence="10">
    <location>
        <begin position="121"/>
        <end position="144"/>
    </location>
</feature>
<comment type="caution">
    <text evidence="12">The sequence shown here is derived from an EMBL/GenBank/DDBJ whole genome shotgun (WGS) entry which is preliminary data.</text>
</comment>
<feature type="transmembrane region" description="Helical" evidence="10">
    <location>
        <begin position="57"/>
        <end position="76"/>
    </location>
</feature>
<evidence type="ECO:0000256" key="4">
    <source>
        <dbReference type="ARBA" id="ARBA00022568"/>
    </source>
</evidence>
<feature type="transmembrane region" description="Helical" evidence="10">
    <location>
        <begin position="88"/>
        <end position="109"/>
    </location>
</feature>
<evidence type="ECO:0000256" key="6">
    <source>
        <dbReference type="ARBA" id="ARBA00022837"/>
    </source>
</evidence>
<dbReference type="InterPro" id="IPR004837">
    <property type="entry name" value="NaCa_Exmemb"/>
</dbReference>
<dbReference type="PANTHER" id="PTHR31503:SF22">
    <property type="entry name" value="VACUOLAR CALCIUM ION TRANSPORTER"/>
    <property type="match status" value="1"/>
</dbReference>
<evidence type="ECO:0000313" key="12">
    <source>
        <dbReference type="EMBL" id="CAG8611132.1"/>
    </source>
</evidence>
<keyword evidence="9 10" id="KW-0472">Membrane</keyword>
<dbReference type="GO" id="GO:0015369">
    <property type="term" value="F:calcium:proton antiporter activity"/>
    <property type="evidence" value="ECO:0007669"/>
    <property type="project" value="UniProtKB-UniRule"/>
</dbReference>
<protein>
    <recommendedName>
        <fullName evidence="10">Vacuolar calcium ion transporter</fullName>
    </recommendedName>
</protein>
<feature type="transmembrane region" description="Helical" evidence="10">
    <location>
        <begin position="33"/>
        <end position="51"/>
    </location>
</feature>